<evidence type="ECO:0000256" key="1">
    <source>
        <dbReference type="SAM" id="MobiDB-lite"/>
    </source>
</evidence>
<dbReference type="EMBL" id="LACB01000079">
    <property type="protein sequence ID" value="KAJ9489634.1"/>
    <property type="molecule type" value="Genomic_DNA"/>
</dbReference>
<protein>
    <submittedName>
        <fullName evidence="2">Uncharacterized protein</fullName>
    </submittedName>
</protein>
<organism evidence="2 3">
    <name type="scientific">Penicillium thymicola</name>
    <dbReference type="NCBI Taxonomy" id="293382"/>
    <lineage>
        <taxon>Eukaryota</taxon>
        <taxon>Fungi</taxon>
        <taxon>Dikarya</taxon>
        <taxon>Ascomycota</taxon>
        <taxon>Pezizomycotina</taxon>
        <taxon>Eurotiomycetes</taxon>
        <taxon>Eurotiomycetidae</taxon>
        <taxon>Eurotiales</taxon>
        <taxon>Aspergillaceae</taxon>
        <taxon>Penicillium</taxon>
    </lineage>
</organism>
<reference evidence="2" key="1">
    <citation type="submission" date="2015-06" db="EMBL/GenBank/DDBJ databases">
        <authorList>
            <person name="Nguyen H."/>
        </authorList>
    </citation>
    <scope>NUCLEOTIDE SEQUENCE</scope>
    <source>
        <strain evidence="2">DAOM 180753</strain>
    </source>
</reference>
<accession>A0AAI9TN91</accession>
<reference evidence="2" key="2">
    <citation type="journal article" date="2016" name="Fungal Biol.">
        <title>Ochratoxin A production by Penicillium thymicola.</title>
        <authorList>
            <person name="Nguyen H.D.T."/>
            <person name="McMullin D.R."/>
            <person name="Ponomareva E."/>
            <person name="Riley R."/>
            <person name="Pomraning K.R."/>
            <person name="Baker S.E."/>
            <person name="Seifert K.A."/>
        </authorList>
    </citation>
    <scope>NUCLEOTIDE SEQUENCE</scope>
    <source>
        <strain evidence="2">DAOM 180753</strain>
    </source>
</reference>
<dbReference type="Proteomes" id="UP001227192">
    <property type="component" value="Unassembled WGS sequence"/>
</dbReference>
<feature type="region of interest" description="Disordered" evidence="1">
    <location>
        <begin position="114"/>
        <end position="155"/>
    </location>
</feature>
<sequence>MESENILGGILYDILRFYRFTDTAWRVPLPTPAAPAPASTPSEGSSGDLLVAANLDMLTDAAIQVLGPTATTPTPLETLAEVASIAEPYPTISPTYSLDIIAAAAATRPYAAVPAPIATPAPIDSPAPRAKRSRDDETDDESEQPAKKKQAVSPK</sequence>
<evidence type="ECO:0000313" key="2">
    <source>
        <dbReference type="EMBL" id="KAJ9489634.1"/>
    </source>
</evidence>
<keyword evidence="3" id="KW-1185">Reference proteome</keyword>
<comment type="caution">
    <text evidence="2">The sequence shown here is derived from an EMBL/GenBank/DDBJ whole genome shotgun (WGS) entry which is preliminary data.</text>
</comment>
<name>A0AAI9TN91_PENTH</name>
<evidence type="ECO:0000313" key="3">
    <source>
        <dbReference type="Proteomes" id="UP001227192"/>
    </source>
</evidence>
<gene>
    <name evidence="2" type="ORF">VN97_g3649</name>
</gene>
<proteinExistence type="predicted"/>
<dbReference type="AlphaFoldDB" id="A0AAI9TN91"/>